<dbReference type="FunFam" id="1.10.3210.10:FF:000008">
    <property type="entry name" value="3'-5' exoribonuclease YhaM"/>
    <property type="match status" value="1"/>
</dbReference>
<dbReference type="Gene3D" id="1.10.3210.10">
    <property type="entry name" value="Hypothetical protein af1432"/>
    <property type="match status" value="1"/>
</dbReference>
<evidence type="ECO:0000256" key="3">
    <source>
        <dbReference type="ARBA" id="ARBA00022839"/>
    </source>
</evidence>
<dbReference type="Pfam" id="PF01336">
    <property type="entry name" value="tRNA_anti-codon"/>
    <property type="match status" value="1"/>
</dbReference>
<dbReference type="AlphaFoldDB" id="A0A163RN41"/>
<keyword evidence="3 6" id="KW-0269">Exonuclease</keyword>
<dbReference type="InterPro" id="IPR012340">
    <property type="entry name" value="NA-bd_OB-fold"/>
</dbReference>
<organism evidence="6 7">
    <name type="scientific">Fictibacillus phosphorivorans</name>
    <dbReference type="NCBI Taxonomy" id="1221500"/>
    <lineage>
        <taxon>Bacteria</taxon>
        <taxon>Bacillati</taxon>
        <taxon>Bacillota</taxon>
        <taxon>Bacilli</taxon>
        <taxon>Bacillales</taxon>
        <taxon>Fictibacillaceae</taxon>
        <taxon>Fictibacillus</taxon>
    </lineage>
</organism>
<reference evidence="7" key="1">
    <citation type="submission" date="2016-01" db="EMBL/GenBank/DDBJ databases">
        <title>Draft genome of Chromobacterium sp. F49.</title>
        <authorList>
            <person name="Hong K.W."/>
        </authorList>
    </citation>
    <scope>NUCLEOTIDE SEQUENCE [LARGE SCALE GENOMIC DNA]</scope>
    <source>
        <strain evidence="7">P7IIIA</strain>
    </source>
</reference>
<evidence type="ECO:0000259" key="4">
    <source>
        <dbReference type="Pfam" id="PF01336"/>
    </source>
</evidence>
<dbReference type="InterPro" id="IPR006674">
    <property type="entry name" value="HD_domain"/>
</dbReference>
<proteinExistence type="predicted"/>
<dbReference type="GO" id="GO:0003676">
    <property type="term" value="F:nucleic acid binding"/>
    <property type="evidence" value="ECO:0007669"/>
    <property type="project" value="InterPro"/>
</dbReference>
<dbReference type="Pfam" id="PF01966">
    <property type="entry name" value="HD"/>
    <property type="match status" value="1"/>
</dbReference>
<evidence type="ECO:0000256" key="1">
    <source>
        <dbReference type="ARBA" id="ARBA00022722"/>
    </source>
</evidence>
<dbReference type="OrthoDB" id="9778453at2"/>
<feature type="domain" description="HD" evidence="5">
    <location>
        <begin position="163"/>
        <end position="278"/>
    </location>
</feature>
<dbReference type="Proteomes" id="UP000076567">
    <property type="component" value="Unassembled WGS sequence"/>
</dbReference>
<dbReference type="InterPro" id="IPR050798">
    <property type="entry name" value="YhaM_exoribonuc/phosphodiest"/>
</dbReference>
<sequence>MKKGLAFYKVGEMVDGFFLIKSSVKGTASNGKPFLTLILQDQTGDVEAKLWDSSPEDEELYAAQAIVKLSGEMGNYRGKMQLKLKAIRPATELDGVKISDFLETAPLTQETMVETITKYIFEMKNPNIQRITRHLLKKHQAEFLEYPAAVKNHHEFVSGLAFHVVSMLDMAKAFSKLYPSLDTDLLYSGIILHDLGKVIELSGPVAASYTLEGKLLGHITIMVNEIGKAADELEIEGEEVTVLQHLVLSHHSKPEWGSPKAPLIREAEILHMIDNFDARMNMMDRALEKVQPGEFTDKQFALENRSLYKPLFQAEFAKS</sequence>
<feature type="domain" description="OB" evidence="4">
    <location>
        <begin position="29"/>
        <end position="89"/>
    </location>
</feature>
<accession>A0A163RN41</accession>
<dbReference type="NCBIfam" id="NF010007">
    <property type="entry name" value="PRK13480.1"/>
    <property type="match status" value="1"/>
</dbReference>
<dbReference type="InterPro" id="IPR004365">
    <property type="entry name" value="NA-bd_OB_tRNA"/>
</dbReference>
<dbReference type="GO" id="GO:0004527">
    <property type="term" value="F:exonuclease activity"/>
    <property type="evidence" value="ECO:0007669"/>
    <property type="project" value="UniProtKB-KW"/>
</dbReference>
<keyword evidence="1" id="KW-0540">Nuclease</keyword>
<dbReference type="PANTHER" id="PTHR37294:SF1">
    <property type="entry name" value="3'-5' EXORIBONUCLEASE YHAM"/>
    <property type="match status" value="1"/>
</dbReference>
<dbReference type="Gene3D" id="2.40.50.140">
    <property type="entry name" value="Nucleic acid-binding proteins"/>
    <property type="match status" value="1"/>
</dbReference>
<dbReference type="SUPFAM" id="SSF109604">
    <property type="entry name" value="HD-domain/PDEase-like"/>
    <property type="match status" value="1"/>
</dbReference>
<dbReference type="InterPro" id="IPR003607">
    <property type="entry name" value="HD/PDEase_dom"/>
</dbReference>
<keyword evidence="2" id="KW-0378">Hydrolase</keyword>
<gene>
    <name evidence="6" type="ORF">AWM68_04915</name>
</gene>
<evidence type="ECO:0000313" key="6">
    <source>
        <dbReference type="EMBL" id="KZE67202.1"/>
    </source>
</evidence>
<dbReference type="RefSeq" id="WP_066239974.1">
    <property type="nucleotide sequence ID" value="NZ_LRFC01000012.1"/>
</dbReference>
<dbReference type="CDD" id="cd00077">
    <property type="entry name" value="HDc"/>
    <property type="match status" value="1"/>
</dbReference>
<dbReference type="EMBL" id="LRFC01000012">
    <property type="protein sequence ID" value="KZE67202.1"/>
    <property type="molecule type" value="Genomic_DNA"/>
</dbReference>
<evidence type="ECO:0000256" key="2">
    <source>
        <dbReference type="ARBA" id="ARBA00022801"/>
    </source>
</evidence>
<dbReference type="CDD" id="cd04492">
    <property type="entry name" value="YhaM_OBF_like"/>
    <property type="match status" value="1"/>
</dbReference>
<evidence type="ECO:0000313" key="7">
    <source>
        <dbReference type="Proteomes" id="UP000076567"/>
    </source>
</evidence>
<comment type="caution">
    <text evidence="6">The sequence shown here is derived from an EMBL/GenBank/DDBJ whole genome shotgun (WGS) entry which is preliminary data.</text>
</comment>
<dbReference type="PANTHER" id="PTHR37294">
    <property type="entry name" value="3'-5' EXORIBONUCLEASE YHAM"/>
    <property type="match status" value="1"/>
</dbReference>
<evidence type="ECO:0000259" key="5">
    <source>
        <dbReference type="Pfam" id="PF01966"/>
    </source>
</evidence>
<dbReference type="GO" id="GO:0031125">
    <property type="term" value="P:rRNA 3'-end processing"/>
    <property type="evidence" value="ECO:0007669"/>
    <property type="project" value="TreeGrafter"/>
</dbReference>
<protein>
    <submittedName>
        <fullName evidence="6">3'-5' exonuclease</fullName>
    </submittedName>
</protein>
<name>A0A163RN41_9BACL</name>
<keyword evidence="7" id="KW-1185">Reference proteome</keyword>